<evidence type="ECO:0000256" key="1">
    <source>
        <dbReference type="SAM" id="MobiDB-lite"/>
    </source>
</evidence>
<keyword evidence="2" id="KW-0472">Membrane</keyword>
<dbReference type="EMBL" id="JARVKF010000124">
    <property type="protein sequence ID" value="KAK9422194.1"/>
    <property type="molecule type" value="Genomic_DNA"/>
</dbReference>
<keyword evidence="4" id="KW-1185">Reference proteome</keyword>
<accession>A0ABR2V5K6</accession>
<keyword evidence="2" id="KW-0812">Transmembrane</keyword>
<name>A0ABR2V5K6_9PEZI</name>
<evidence type="ECO:0000313" key="4">
    <source>
        <dbReference type="Proteomes" id="UP001408356"/>
    </source>
</evidence>
<protein>
    <submittedName>
        <fullName evidence="3">Uncharacterized protein</fullName>
    </submittedName>
</protein>
<gene>
    <name evidence="3" type="ORF">SUNI508_04873</name>
</gene>
<proteinExistence type="predicted"/>
<feature type="transmembrane region" description="Helical" evidence="2">
    <location>
        <begin position="20"/>
        <end position="45"/>
    </location>
</feature>
<organism evidence="3 4">
    <name type="scientific">Seiridium unicorne</name>
    <dbReference type="NCBI Taxonomy" id="138068"/>
    <lineage>
        <taxon>Eukaryota</taxon>
        <taxon>Fungi</taxon>
        <taxon>Dikarya</taxon>
        <taxon>Ascomycota</taxon>
        <taxon>Pezizomycotina</taxon>
        <taxon>Sordariomycetes</taxon>
        <taxon>Xylariomycetidae</taxon>
        <taxon>Amphisphaeriales</taxon>
        <taxon>Sporocadaceae</taxon>
        <taxon>Seiridium</taxon>
    </lineage>
</organism>
<keyword evidence="2" id="KW-1133">Transmembrane helix</keyword>
<reference evidence="3 4" key="1">
    <citation type="journal article" date="2024" name="J. Plant Pathol.">
        <title>Sequence and assembly of the genome of Seiridium unicorne, isolate CBS 538.82, causal agent of cypress canker disease.</title>
        <authorList>
            <person name="Scali E."/>
            <person name="Rocca G.D."/>
            <person name="Danti R."/>
            <person name="Garbelotto M."/>
            <person name="Barberini S."/>
            <person name="Baroncelli R."/>
            <person name="Emiliani G."/>
        </authorList>
    </citation>
    <scope>NUCLEOTIDE SEQUENCE [LARGE SCALE GENOMIC DNA]</scope>
    <source>
        <strain evidence="3 4">BM-138-508</strain>
    </source>
</reference>
<evidence type="ECO:0000256" key="2">
    <source>
        <dbReference type="SAM" id="Phobius"/>
    </source>
</evidence>
<evidence type="ECO:0000313" key="3">
    <source>
        <dbReference type="EMBL" id="KAK9422194.1"/>
    </source>
</evidence>
<dbReference type="Proteomes" id="UP001408356">
    <property type="component" value="Unassembled WGS sequence"/>
</dbReference>
<comment type="caution">
    <text evidence="3">The sequence shown here is derived from an EMBL/GenBank/DDBJ whole genome shotgun (WGS) entry which is preliminary data.</text>
</comment>
<sequence length="168" mass="19096">MNANFSSDNWTSNHPIKVYLLIGLLYVDVVFWPLIWTGLLVYALYYSLWWMQRPEDEVEIYDAWGLNEEEEEQGNSGRDGMGLMLERHRAIKAQMRGEAPNEPGRQGGSMMMMMRIRLSRANSVLVALLSEREMPETEEYLLADLPRSNQASSGNGLPAPVVASRSGR</sequence>
<feature type="region of interest" description="Disordered" evidence="1">
    <location>
        <begin position="145"/>
        <end position="168"/>
    </location>
</feature>